<reference evidence="2 3" key="1">
    <citation type="journal article" date="2019" name="G3 (Bethesda)">
        <title>Sequencing of a Wild Apple (Malus baccata) Genome Unravels the Differences Between Cultivated and Wild Apple Species Regarding Disease Resistance and Cold Tolerance.</title>
        <authorList>
            <person name="Chen X."/>
        </authorList>
    </citation>
    <scope>NUCLEOTIDE SEQUENCE [LARGE SCALE GENOMIC DNA]</scope>
    <source>
        <strain evidence="3">cv. Shandingzi</strain>
        <tissue evidence="2">Leaves</tissue>
    </source>
</reference>
<dbReference type="SUPFAM" id="SSF54928">
    <property type="entry name" value="RNA-binding domain, RBD"/>
    <property type="match status" value="1"/>
</dbReference>
<evidence type="ECO:0000256" key="1">
    <source>
        <dbReference type="SAM" id="MobiDB-lite"/>
    </source>
</evidence>
<organism evidence="2 3">
    <name type="scientific">Malus baccata</name>
    <name type="common">Siberian crab apple</name>
    <name type="synonym">Pyrus baccata</name>
    <dbReference type="NCBI Taxonomy" id="106549"/>
    <lineage>
        <taxon>Eukaryota</taxon>
        <taxon>Viridiplantae</taxon>
        <taxon>Streptophyta</taxon>
        <taxon>Embryophyta</taxon>
        <taxon>Tracheophyta</taxon>
        <taxon>Spermatophyta</taxon>
        <taxon>Magnoliopsida</taxon>
        <taxon>eudicotyledons</taxon>
        <taxon>Gunneridae</taxon>
        <taxon>Pentapetalae</taxon>
        <taxon>rosids</taxon>
        <taxon>fabids</taxon>
        <taxon>Rosales</taxon>
        <taxon>Rosaceae</taxon>
        <taxon>Amygdaloideae</taxon>
        <taxon>Maleae</taxon>
        <taxon>Malus</taxon>
    </lineage>
</organism>
<feature type="compositionally biased region" description="Basic and acidic residues" evidence="1">
    <location>
        <begin position="1"/>
        <end position="20"/>
    </location>
</feature>
<dbReference type="GO" id="GO:0003676">
    <property type="term" value="F:nucleic acid binding"/>
    <property type="evidence" value="ECO:0007669"/>
    <property type="project" value="InterPro"/>
</dbReference>
<evidence type="ECO:0000313" key="3">
    <source>
        <dbReference type="Proteomes" id="UP000315295"/>
    </source>
</evidence>
<dbReference type="InterPro" id="IPR012677">
    <property type="entry name" value="Nucleotide-bd_a/b_plait_sf"/>
</dbReference>
<dbReference type="EMBL" id="VIEB01000075">
    <property type="protein sequence ID" value="TQE08155.1"/>
    <property type="molecule type" value="Genomic_DNA"/>
</dbReference>
<dbReference type="InterPro" id="IPR035979">
    <property type="entry name" value="RBD_domain_sf"/>
</dbReference>
<dbReference type="Gene3D" id="3.30.70.330">
    <property type="match status" value="1"/>
</dbReference>
<dbReference type="STRING" id="106549.A0A540NAT6"/>
<feature type="region of interest" description="Disordered" evidence="1">
    <location>
        <begin position="1"/>
        <end position="26"/>
    </location>
</feature>
<keyword evidence="3" id="KW-1185">Reference proteome</keyword>
<proteinExistence type="predicted"/>
<protein>
    <recommendedName>
        <fullName evidence="4">RRM domain-containing protein</fullName>
    </recommendedName>
</protein>
<dbReference type="Proteomes" id="UP000315295">
    <property type="component" value="Unassembled WGS sequence"/>
</dbReference>
<sequence>MEHPLESRGGRGLRRLDSKNGKAPPSRNLWLDDLSHRIIGDGLINPSLQFGELESVVFHAGRSYAFINFKREDEAIATMEFLRVDHFGSGSINRSFESNSLS</sequence>
<accession>A0A540NAT6</accession>
<name>A0A540NAT6_MALBA</name>
<evidence type="ECO:0008006" key="4">
    <source>
        <dbReference type="Google" id="ProtNLM"/>
    </source>
</evidence>
<evidence type="ECO:0000313" key="2">
    <source>
        <dbReference type="EMBL" id="TQE08155.1"/>
    </source>
</evidence>
<gene>
    <name evidence="2" type="ORF">C1H46_006281</name>
</gene>
<comment type="caution">
    <text evidence="2">The sequence shown here is derived from an EMBL/GenBank/DDBJ whole genome shotgun (WGS) entry which is preliminary data.</text>
</comment>
<dbReference type="AlphaFoldDB" id="A0A540NAT6"/>